<dbReference type="PANTHER" id="PTHR43179:SF12">
    <property type="entry name" value="GALACTOFURANOSYLTRANSFERASE GLFT2"/>
    <property type="match status" value="1"/>
</dbReference>
<protein>
    <submittedName>
        <fullName evidence="4">Glycosyltransferase family 2 protein</fullName>
    </submittedName>
</protein>
<dbReference type="PANTHER" id="PTHR43179">
    <property type="entry name" value="RHAMNOSYLTRANSFERASE WBBL"/>
    <property type="match status" value="1"/>
</dbReference>
<comment type="similarity">
    <text evidence="1">Belongs to the glycosyltransferase 2 family.</text>
</comment>
<sequence>MEVDRLEGSCMLIRRDVFEKIGLLDEEYFLYWEETDFCIRAKKAGFRIVYCPKAKIWHKVGRSAQKKSDVLFYFGTRNRFLFVAKNFPEIYRNFLLYFCLYHFWRSAAGCIIRKRSFRALKALVKGAIDGYRIAKKYLA</sequence>
<keyword evidence="3 4" id="KW-0808">Transferase</keyword>
<evidence type="ECO:0000256" key="2">
    <source>
        <dbReference type="ARBA" id="ARBA00022676"/>
    </source>
</evidence>
<dbReference type="Gene3D" id="3.90.550.10">
    <property type="entry name" value="Spore Coat Polysaccharide Biosynthesis Protein SpsA, Chain A"/>
    <property type="match status" value="1"/>
</dbReference>
<organism evidence="4">
    <name type="scientific">candidate division WOR-3 bacterium</name>
    <dbReference type="NCBI Taxonomy" id="2052148"/>
    <lineage>
        <taxon>Bacteria</taxon>
        <taxon>Bacteria division WOR-3</taxon>
    </lineage>
</organism>
<reference evidence="4" key="1">
    <citation type="journal article" date="2020" name="mSystems">
        <title>Genome- and Community-Level Interaction Insights into Carbon Utilization and Element Cycling Functions of Hydrothermarchaeota in Hydrothermal Sediment.</title>
        <authorList>
            <person name="Zhou Z."/>
            <person name="Liu Y."/>
            <person name="Xu W."/>
            <person name="Pan J."/>
            <person name="Luo Z.H."/>
            <person name="Li M."/>
        </authorList>
    </citation>
    <scope>NUCLEOTIDE SEQUENCE [LARGE SCALE GENOMIC DNA]</scope>
    <source>
        <strain evidence="4">SpSt-34</strain>
    </source>
</reference>
<evidence type="ECO:0000256" key="3">
    <source>
        <dbReference type="ARBA" id="ARBA00022679"/>
    </source>
</evidence>
<dbReference type="Pfam" id="PF13641">
    <property type="entry name" value="Glyco_tranf_2_3"/>
    <property type="match status" value="1"/>
</dbReference>
<accession>A0A7C2K2G5</accession>
<evidence type="ECO:0000256" key="1">
    <source>
        <dbReference type="ARBA" id="ARBA00006739"/>
    </source>
</evidence>
<evidence type="ECO:0000313" key="4">
    <source>
        <dbReference type="EMBL" id="HEN28468.1"/>
    </source>
</evidence>
<keyword evidence="2" id="KW-0328">Glycosyltransferase</keyword>
<comment type="caution">
    <text evidence="4">The sequence shown here is derived from an EMBL/GenBank/DDBJ whole genome shotgun (WGS) entry which is preliminary data.</text>
</comment>
<dbReference type="GO" id="GO:0016757">
    <property type="term" value="F:glycosyltransferase activity"/>
    <property type="evidence" value="ECO:0007669"/>
    <property type="project" value="UniProtKB-KW"/>
</dbReference>
<dbReference type="AlphaFoldDB" id="A0A7C2K2G5"/>
<dbReference type="SUPFAM" id="SSF53448">
    <property type="entry name" value="Nucleotide-diphospho-sugar transferases"/>
    <property type="match status" value="1"/>
</dbReference>
<proteinExistence type="inferred from homology"/>
<gene>
    <name evidence="4" type="ORF">ENQ77_07475</name>
</gene>
<name>A0A7C2K2G5_UNCW3</name>
<dbReference type="InterPro" id="IPR029044">
    <property type="entry name" value="Nucleotide-diphossugar_trans"/>
</dbReference>
<dbReference type="EMBL" id="DSOL01000213">
    <property type="protein sequence ID" value="HEN28468.1"/>
    <property type="molecule type" value="Genomic_DNA"/>
</dbReference>